<dbReference type="Proteomes" id="UP000054549">
    <property type="component" value="Unassembled WGS sequence"/>
</dbReference>
<evidence type="ECO:0000313" key="1">
    <source>
        <dbReference type="EMBL" id="KIL61267.1"/>
    </source>
</evidence>
<organism evidence="1 2">
    <name type="scientific">Amanita muscaria (strain Koide BX008)</name>
    <dbReference type="NCBI Taxonomy" id="946122"/>
    <lineage>
        <taxon>Eukaryota</taxon>
        <taxon>Fungi</taxon>
        <taxon>Dikarya</taxon>
        <taxon>Basidiomycota</taxon>
        <taxon>Agaricomycotina</taxon>
        <taxon>Agaricomycetes</taxon>
        <taxon>Agaricomycetidae</taxon>
        <taxon>Agaricales</taxon>
        <taxon>Pluteineae</taxon>
        <taxon>Amanitaceae</taxon>
        <taxon>Amanita</taxon>
    </lineage>
</organism>
<protein>
    <submittedName>
        <fullName evidence="1">Uncharacterized protein</fullName>
    </submittedName>
</protein>
<accession>A0A0C2WIC5</accession>
<proteinExistence type="predicted"/>
<dbReference type="HOGENOM" id="CLU_1906229_0_0_1"/>
<keyword evidence="2" id="KW-1185">Reference proteome</keyword>
<dbReference type="EMBL" id="KN818286">
    <property type="protein sequence ID" value="KIL61267.1"/>
    <property type="molecule type" value="Genomic_DNA"/>
</dbReference>
<reference evidence="1 2" key="1">
    <citation type="submission" date="2014-04" db="EMBL/GenBank/DDBJ databases">
        <title>Evolutionary Origins and Diversification of the Mycorrhizal Mutualists.</title>
        <authorList>
            <consortium name="DOE Joint Genome Institute"/>
            <consortium name="Mycorrhizal Genomics Consortium"/>
            <person name="Kohler A."/>
            <person name="Kuo A."/>
            <person name="Nagy L.G."/>
            <person name="Floudas D."/>
            <person name="Copeland A."/>
            <person name="Barry K.W."/>
            <person name="Cichocki N."/>
            <person name="Veneault-Fourrey C."/>
            <person name="LaButti K."/>
            <person name="Lindquist E.A."/>
            <person name="Lipzen A."/>
            <person name="Lundell T."/>
            <person name="Morin E."/>
            <person name="Murat C."/>
            <person name="Riley R."/>
            <person name="Ohm R."/>
            <person name="Sun H."/>
            <person name="Tunlid A."/>
            <person name="Henrissat B."/>
            <person name="Grigoriev I.V."/>
            <person name="Hibbett D.S."/>
            <person name="Martin F."/>
        </authorList>
    </citation>
    <scope>NUCLEOTIDE SEQUENCE [LARGE SCALE GENOMIC DNA]</scope>
    <source>
        <strain evidence="1 2">Koide BX008</strain>
    </source>
</reference>
<dbReference type="AlphaFoldDB" id="A0A0C2WIC5"/>
<sequence length="133" mass="15253">MFLYSVHVPFSSASSSADHIRNQFLQVHYIRFIIINDHRIIAFQDIYMPHTPKKKPYLLSDPSQNLTTTLNFSLGKNDLPSHVGERSSLTKILWVVHVTTSTRNAVTLNHIHCQILVVPFACFLIQFACSYTH</sequence>
<evidence type="ECO:0000313" key="2">
    <source>
        <dbReference type="Proteomes" id="UP000054549"/>
    </source>
</evidence>
<dbReference type="InParanoid" id="A0A0C2WIC5"/>
<gene>
    <name evidence="1" type="ORF">M378DRAFT_859543</name>
</gene>
<name>A0A0C2WIC5_AMAMK</name>